<evidence type="ECO:0000256" key="2">
    <source>
        <dbReference type="ARBA" id="ARBA00022737"/>
    </source>
</evidence>
<dbReference type="Proteomes" id="UP001234581">
    <property type="component" value="Unassembled WGS sequence"/>
</dbReference>
<feature type="domain" description="C2H2-type" evidence="7">
    <location>
        <begin position="386"/>
        <end position="422"/>
    </location>
</feature>
<evidence type="ECO:0000259" key="7">
    <source>
        <dbReference type="PROSITE" id="PS50157"/>
    </source>
</evidence>
<dbReference type="AlphaFoldDB" id="A0AAD7VAA2"/>
<keyword evidence="2" id="KW-0677">Repeat</keyword>
<evidence type="ECO:0000256" key="5">
    <source>
        <dbReference type="PROSITE-ProRule" id="PRU00042"/>
    </source>
</evidence>
<dbReference type="SMART" id="SM00355">
    <property type="entry name" value="ZnF_C2H2"/>
    <property type="match status" value="2"/>
</dbReference>
<sequence>MYKTIYRFRVRVEGNAIQFPLHLCIYQNEVLKFNDLFDKMRNAASKEDINMSDYYITTEKSNTQQGGAMLHDDQSLRDALNAVSERHYMELVLRNKRARTLSPPLPTWRRESVSSFPVHPRQASNDVPVIKPNAFRWSPVHNTEMRLGRYSLDATHDTDGTNDDSFSLTSSIRKDSGISLGDSSEMTKMDIDSDVAFKTLKLPNIHQTPEEQQQHRSSLFESPPIIHPLDLRRTSTTMPPSPSLSLGAPIKLPAITSLTKPNQQDDHHHHHHPSSSPSSSSQLAPIHRHFSYDDIRTPPQTPSSSSHSAKSPPPPPLSPCNPGSSNSSNSSGSSHSNISYHRHPAFTFAGTSSPNSAMIPVAGTSSSSMRRVSKCKSSSGSAPGQFLCEHLVDPASGRICGQTFRRSYDLSRHQSIHMKNRPFCYCSQCGKKFTRMDALRRHERVQGHNANKRHHTTTGQDRHHHRALPHQQMV</sequence>
<dbReference type="Gene3D" id="3.30.160.60">
    <property type="entry name" value="Classic Zinc Finger"/>
    <property type="match status" value="2"/>
</dbReference>
<evidence type="ECO:0000313" key="9">
    <source>
        <dbReference type="Proteomes" id="UP001234581"/>
    </source>
</evidence>
<feature type="region of interest" description="Disordered" evidence="6">
    <location>
        <begin position="154"/>
        <end position="185"/>
    </location>
</feature>
<keyword evidence="4" id="KW-0862">Zinc</keyword>
<accession>A0AAD7VAA2</accession>
<evidence type="ECO:0000256" key="4">
    <source>
        <dbReference type="ARBA" id="ARBA00022833"/>
    </source>
</evidence>
<proteinExistence type="predicted"/>
<dbReference type="InterPro" id="IPR036236">
    <property type="entry name" value="Znf_C2H2_sf"/>
</dbReference>
<evidence type="ECO:0000256" key="6">
    <source>
        <dbReference type="SAM" id="MobiDB-lite"/>
    </source>
</evidence>
<dbReference type="Pfam" id="PF00096">
    <property type="entry name" value="zf-C2H2"/>
    <property type="match status" value="2"/>
</dbReference>
<evidence type="ECO:0000313" key="8">
    <source>
        <dbReference type="EMBL" id="KAJ8661844.1"/>
    </source>
</evidence>
<dbReference type="PROSITE" id="PS00028">
    <property type="entry name" value="ZINC_FINGER_C2H2_1"/>
    <property type="match status" value="1"/>
</dbReference>
<feature type="compositionally biased region" description="Basic residues" evidence="6">
    <location>
        <begin position="450"/>
        <end position="468"/>
    </location>
</feature>
<feature type="compositionally biased region" description="Low complexity" evidence="6">
    <location>
        <begin position="320"/>
        <end position="338"/>
    </location>
</feature>
<dbReference type="SUPFAM" id="SSF57667">
    <property type="entry name" value="beta-beta-alpha zinc fingers"/>
    <property type="match status" value="1"/>
</dbReference>
<dbReference type="GO" id="GO:0005634">
    <property type="term" value="C:nucleus"/>
    <property type="evidence" value="ECO:0007669"/>
    <property type="project" value="TreeGrafter"/>
</dbReference>
<keyword evidence="9" id="KW-1185">Reference proteome</keyword>
<dbReference type="GO" id="GO:0010468">
    <property type="term" value="P:regulation of gene expression"/>
    <property type="evidence" value="ECO:0007669"/>
    <property type="project" value="TreeGrafter"/>
</dbReference>
<reference evidence="8 9" key="1">
    <citation type="submission" date="2023-03" db="EMBL/GenBank/DDBJ databases">
        <title>Genome sequence of Lichtheimia ornata CBS 291.66.</title>
        <authorList>
            <person name="Mohabir J.T."/>
            <person name="Shea T.P."/>
            <person name="Kurbessoian T."/>
            <person name="Berby B."/>
            <person name="Fontaine J."/>
            <person name="Livny J."/>
            <person name="Gnirke A."/>
            <person name="Stajich J.E."/>
            <person name="Cuomo C.A."/>
        </authorList>
    </citation>
    <scope>NUCLEOTIDE SEQUENCE [LARGE SCALE GENOMIC DNA]</scope>
    <source>
        <strain evidence="8">CBS 291.66</strain>
    </source>
</reference>
<dbReference type="GeneID" id="83209590"/>
<keyword evidence="1" id="KW-0479">Metal-binding</keyword>
<feature type="domain" description="C2H2-type" evidence="7">
    <location>
        <begin position="424"/>
        <end position="453"/>
    </location>
</feature>
<gene>
    <name evidence="8" type="ORF">O0I10_002172</name>
</gene>
<name>A0AAD7VAA2_9FUNG</name>
<keyword evidence="3 5" id="KW-0863">Zinc-finger</keyword>
<dbReference type="EMBL" id="JARTCD010000006">
    <property type="protein sequence ID" value="KAJ8661844.1"/>
    <property type="molecule type" value="Genomic_DNA"/>
</dbReference>
<evidence type="ECO:0000256" key="1">
    <source>
        <dbReference type="ARBA" id="ARBA00022723"/>
    </source>
</evidence>
<protein>
    <recommendedName>
        <fullName evidence="7">C2H2-type domain-containing protein</fullName>
    </recommendedName>
</protein>
<evidence type="ECO:0000256" key="3">
    <source>
        <dbReference type="ARBA" id="ARBA00022771"/>
    </source>
</evidence>
<comment type="caution">
    <text evidence="8">The sequence shown here is derived from an EMBL/GenBank/DDBJ whole genome shotgun (WGS) entry which is preliminary data.</text>
</comment>
<feature type="region of interest" description="Disordered" evidence="6">
    <location>
        <begin position="260"/>
        <end position="338"/>
    </location>
</feature>
<dbReference type="RefSeq" id="XP_058346757.1">
    <property type="nucleotide sequence ID" value="XM_058482259.1"/>
</dbReference>
<dbReference type="PANTHER" id="PTHR16515:SF58">
    <property type="entry name" value="ZINC FINGER PROTEIN 22"/>
    <property type="match status" value="1"/>
</dbReference>
<dbReference type="InterPro" id="IPR013087">
    <property type="entry name" value="Znf_C2H2_type"/>
</dbReference>
<feature type="region of interest" description="Disordered" evidence="6">
    <location>
        <begin position="447"/>
        <end position="474"/>
    </location>
</feature>
<dbReference type="PANTHER" id="PTHR16515">
    <property type="entry name" value="PR DOMAIN ZINC FINGER PROTEIN"/>
    <property type="match status" value="1"/>
</dbReference>
<dbReference type="PROSITE" id="PS50157">
    <property type="entry name" value="ZINC_FINGER_C2H2_2"/>
    <property type="match status" value="2"/>
</dbReference>
<dbReference type="GO" id="GO:0008270">
    <property type="term" value="F:zinc ion binding"/>
    <property type="evidence" value="ECO:0007669"/>
    <property type="project" value="UniProtKB-KW"/>
</dbReference>
<organism evidence="8 9">
    <name type="scientific">Lichtheimia ornata</name>
    <dbReference type="NCBI Taxonomy" id="688661"/>
    <lineage>
        <taxon>Eukaryota</taxon>
        <taxon>Fungi</taxon>
        <taxon>Fungi incertae sedis</taxon>
        <taxon>Mucoromycota</taxon>
        <taxon>Mucoromycotina</taxon>
        <taxon>Mucoromycetes</taxon>
        <taxon>Mucorales</taxon>
        <taxon>Lichtheimiaceae</taxon>
        <taxon>Lichtheimia</taxon>
    </lineage>
</organism>
<dbReference type="InterPro" id="IPR050331">
    <property type="entry name" value="Zinc_finger"/>
</dbReference>